<organism evidence="1 2">
    <name type="scientific">Durusdinium trenchii</name>
    <dbReference type="NCBI Taxonomy" id="1381693"/>
    <lineage>
        <taxon>Eukaryota</taxon>
        <taxon>Sar</taxon>
        <taxon>Alveolata</taxon>
        <taxon>Dinophyceae</taxon>
        <taxon>Suessiales</taxon>
        <taxon>Symbiodiniaceae</taxon>
        <taxon>Durusdinium</taxon>
    </lineage>
</organism>
<accession>A0ABP0MU03</accession>
<proteinExistence type="predicted"/>
<name>A0ABP0MU03_9DINO</name>
<protein>
    <submittedName>
        <fullName evidence="1">FO synthase subunit 1</fullName>
    </submittedName>
</protein>
<keyword evidence="2" id="KW-1185">Reference proteome</keyword>
<sequence>MANRGITMAASATRRAPNAFNLIRQVEVLQRAGHGSVTQQFKDWENVSAVSRAFNIGRSEAAAASNLQSRVDPSVTTSLKAAVAMRGLRSFITHDLIAKGTFNDGFTSGQGATEPWTQELTNGLDHRLVELFVRRICADWDRTPKNMQKALGYKEALTVHIACGMYQHYLECLRKRCPATEYPAIASKLETMFMSGLMDPDLVSSAENNVPPGDVCSVSQFRIHINMFEARMASEAEERSREAAAKVDAATFEQIDAQLTADLELLRAKMPKPVSQAVATAQDMKYCKDRTGEQWVKGWMEENCNIAFIDDKGPVALSDFTKFISNRRYVICVIDATLWSGDTIPEALNKLGTLVSMSSCHLGVVQLPVLHASTSLGATLKHTRRIQDILLQADLDFSTSLTMTYTRDNALRSNSDKRPVTQSCALVTGGKASTSKWAESECFQGIFGPLPLIPVSEMQGYDPDNKPAPAQRENDEVVWLDLVPNQFMSGRARYAEYGRACVRRLLEGETRPKLSYYGMFRKDQKQVVANIEGEIFEHWDGLPTSPPKTRPRDPAPHLTAIAGLSLMSLDSVGQPGWPDHVLNKFKADSEHRRKLEKMKADFLQEFKVPAQAKASVSRGPVRVTGAPDFTVDSAEPLDVNRVVDLEKVAPPDSEKRLATITGRSGKASIVVDTEMNIFIGNEVSDSLELCGAELFGFNTGNFEVKLVDSDKRHTSGIAWRFVSDLELVAENKVLMPICSYLHRLASSKGLADVTIPEHVITPKMHAAVS</sequence>
<evidence type="ECO:0000313" key="1">
    <source>
        <dbReference type="EMBL" id="CAK9053495.1"/>
    </source>
</evidence>
<evidence type="ECO:0000313" key="2">
    <source>
        <dbReference type="Proteomes" id="UP001642464"/>
    </source>
</evidence>
<dbReference type="EMBL" id="CAXAMM010023336">
    <property type="protein sequence ID" value="CAK9053495.1"/>
    <property type="molecule type" value="Genomic_DNA"/>
</dbReference>
<dbReference type="Proteomes" id="UP001642464">
    <property type="component" value="Unassembled WGS sequence"/>
</dbReference>
<gene>
    <name evidence="1" type="ORF">SCF082_LOCUS29134</name>
</gene>
<comment type="caution">
    <text evidence="1">The sequence shown here is derived from an EMBL/GenBank/DDBJ whole genome shotgun (WGS) entry which is preliminary data.</text>
</comment>
<reference evidence="1 2" key="1">
    <citation type="submission" date="2024-02" db="EMBL/GenBank/DDBJ databases">
        <authorList>
            <person name="Chen Y."/>
            <person name="Shah S."/>
            <person name="Dougan E. K."/>
            <person name="Thang M."/>
            <person name="Chan C."/>
        </authorList>
    </citation>
    <scope>NUCLEOTIDE SEQUENCE [LARGE SCALE GENOMIC DNA]</scope>
</reference>